<keyword evidence="2 5" id="KW-0812">Transmembrane</keyword>
<keyword evidence="4 5" id="KW-0472">Membrane</keyword>
<feature type="transmembrane region" description="Helical" evidence="5">
    <location>
        <begin position="103"/>
        <end position="122"/>
    </location>
</feature>
<feature type="transmembrane region" description="Helical" evidence="5">
    <location>
        <begin position="203"/>
        <end position="224"/>
    </location>
</feature>
<evidence type="ECO:0000256" key="4">
    <source>
        <dbReference type="ARBA" id="ARBA00023136"/>
    </source>
</evidence>
<feature type="transmembrane region" description="Helical" evidence="5">
    <location>
        <begin position="416"/>
        <end position="437"/>
    </location>
</feature>
<dbReference type="PANTHER" id="PTHR10924:SF4">
    <property type="entry name" value="GH15861P"/>
    <property type="match status" value="1"/>
</dbReference>
<feature type="transmembrane region" description="Helical" evidence="5">
    <location>
        <begin position="355"/>
        <end position="373"/>
    </location>
</feature>
<dbReference type="InterPro" id="IPR011701">
    <property type="entry name" value="MFS"/>
</dbReference>
<organism evidence="6 7">
    <name type="scientific">Caerostris darwini</name>
    <dbReference type="NCBI Taxonomy" id="1538125"/>
    <lineage>
        <taxon>Eukaryota</taxon>
        <taxon>Metazoa</taxon>
        <taxon>Ecdysozoa</taxon>
        <taxon>Arthropoda</taxon>
        <taxon>Chelicerata</taxon>
        <taxon>Arachnida</taxon>
        <taxon>Araneae</taxon>
        <taxon>Araneomorphae</taxon>
        <taxon>Entelegynae</taxon>
        <taxon>Araneoidea</taxon>
        <taxon>Araneidae</taxon>
        <taxon>Caerostris</taxon>
    </lineage>
</organism>
<accession>A0AAV4T2X1</accession>
<feature type="transmembrane region" description="Helical" evidence="5">
    <location>
        <begin position="329"/>
        <end position="349"/>
    </location>
</feature>
<evidence type="ECO:0000256" key="5">
    <source>
        <dbReference type="SAM" id="Phobius"/>
    </source>
</evidence>
<feature type="transmembrane region" description="Helical" evidence="5">
    <location>
        <begin position="76"/>
        <end position="96"/>
    </location>
</feature>
<gene>
    <name evidence="6" type="primary">Flvcr2</name>
    <name evidence="6" type="ORF">CDAR_382751</name>
</gene>
<evidence type="ECO:0000313" key="6">
    <source>
        <dbReference type="EMBL" id="GIY40064.1"/>
    </source>
</evidence>
<dbReference type="GO" id="GO:0097037">
    <property type="term" value="P:heme export"/>
    <property type="evidence" value="ECO:0007669"/>
    <property type="project" value="TreeGrafter"/>
</dbReference>
<dbReference type="Gene3D" id="1.20.1250.20">
    <property type="entry name" value="MFS general substrate transporter like domains"/>
    <property type="match status" value="1"/>
</dbReference>
<feature type="transmembrane region" description="Helical" evidence="5">
    <location>
        <begin position="36"/>
        <end position="56"/>
    </location>
</feature>
<proteinExistence type="predicted"/>
<dbReference type="Proteomes" id="UP001054837">
    <property type="component" value="Unassembled WGS sequence"/>
</dbReference>
<dbReference type="PANTHER" id="PTHR10924">
    <property type="entry name" value="MAJOR FACILITATOR SUPERFAMILY PROTEIN-RELATED"/>
    <property type="match status" value="1"/>
</dbReference>
<feature type="transmembrane region" description="Helical" evidence="5">
    <location>
        <begin position="128"/>
        <end position="153"/>
    </location>
</feature>
<keyword evidence="3 5" id="KW-1133">Transmembrane helix</keyword>
<name>A0AAV4T2X1_9ARAC</name>
<keyword evidence="7" id="KW-1185">Reference proteome</keyword>
<comment type="subcellular location">
    <subcellularLocation>
        <location evidence="1">Membrane</location>
        <topology evidence="1">Multi-pass membrane protein</topology>
    </subcellularLocation>
</comment>
<keyword evidence="6" id="KW-0675">Receptor</keyword>
<dbReference type="InterPro" id="IPR049680">
    <property type="entry name" value="FLVCR1-2_SLC49-like"/>
</dbReference>
<protein>
    <submittedName>
        <fullName evidence="6">Feline leukemia virus subgroup C receptor-related protein 2</fullName>
    </submittedName>
</protein>
<feature type="transmembrane region" description="Helical" evidence="5">
    <location>
        <begin position="165"/>
        <end position="183"/>
    </location>
</feature>
<dbReference type="GO" id="GO:0020037">
    <property type="term" value="F:heme binding"/>
    <property type="evidence" value="ECO:0007669"/>
    <property type="project" value="TreeGrafter"/>
</dbReference>
<feature type="transmembrane region" description="Helical" evidence="5">
    <location>
        <begin position="385"/>
        <end position="404"/>
    </location>
</feature>
<comment type="caution">
    <text evidence="6">The sequence shown here is derived from an EMBL/GenBank/DDBJ whole genome shotgun (WGS) entry which is preliminary data.</text>
</comment>
<evidence type="ECO:0000313" key="7">
    <source>
        <dbReference type="Proteomes" id="UP001054837"/>
    </source>
</evidence>
<sequence>MEGIAVNKSNENIQTSQDTKDNIAQNNDIRVYKRRLWMLCLFSFLSTLCGMLFPLYVSTANVTMCFYDVGMEVVNWTSMIVLLVYAVLAFPVSSLINYMDLRWTVICTSFWNVLATLTQFATLKPSSFIYVMVSCFFASLSNLFVLAVPPVLAAKWFPSQELSTACAFGVFGNQLGIALAFVLPTQIVSSECSQKDLISTGKGNLATILSSVNIVVFILVIFTFQNAPKFPPSISEVHKKKEDNQSHSQIVLSMIKNRNFILVFIMYGMMVGCFFAMSTNLNNLILHFFPHKEVEIGWMGLLFIVAGLVGSMIFGFILDCTHKFKETAFSVCVASFITCLVFSVCLYLNHIWIQFLTIGIYGFFLTSFLPIGFEYGIEVTYPLPEVVCAVLLNGSTMIFGIIIIEMQSHILECHGPVLSNASMAAVLFLCCIVTSFISKDYKRSKKNAEIESPVPVDNFHFTYI</sequence>
<feature type="transmembrane region" description="Helical" evidence="5">
    <location>
        <begin position="298"/>
        <end position="317"/>
    </location>
</feature>
<dbReference type="GO" id="GO:0015232">
    <property type="term" value="F:heme transmembrane transporter activity"/>
    <property type="evidence" value="ECO:0007669"/>
    <property type="project" value="TreeGrafter"/>
</dbReference>
<evidence type="ECO:0000256" key="2">
    <source>
        <dbReference type="ARBA" id="ARBA00022692"/>
    </source>
</evidence>
<dbReference type="AlphaFoldDB" id="A0AAV4T2X1"/>
<dbReference type="EMBL" id="BPLQ01008879">
    <property type="protein sequence ID" value="GIY40064.1"/>
    <property type="molecule type" value="Genomic_DNA"/>
</dbReference>
<dbReference type="InterPro" id="IPR036259">
    <property type="entry name" value="MFS_trans_sf"/>
</dbReference>
<evidence type="ECO:0000256" key="1">
    <source>
        <dbReference type="ARBA" id="ARBA00004141"/>
    </source>
</evidence>
<feature type="transmembrane region" description="Helical" evidence="5">
    <location>
        <begin position="260"/>
        <end position="278"/>
    </location>
</feature>
<reference evidence="6 7" key="1">
    <citation type="submission" date="2021-06" db="EMBL/GenBank/DDBJ databases">
        <title>Caerostris darwini draft genome.</title>
        <authorList>
            <person name="Kono N."/>
            <person name="Arakawa K."/>
        </authorList>
    </citation>
    <scope>NUCLEOTIDE SEQUENCE [LARGE SCALE GENOMIC DNA]</scope>
</reference>
<evidence type="ECO:0000256" key="3">
    <source>
        <dbReference type="ARBA" id="ARBA00022989"/>
    </source>
</evidence>
<dbReference type="GO" id="GO:0016020">
    <property type="term" value="C:membrane"/>
    <property type="evidence" value="ECO:0007669"/>
    <property type="project" value="UniProtKB-SubCell"/>
</dbReference>
<dbReference type="Pfam" id="PF07690">
    <property type="entry name" value="MFS_1"/>
    <property type="match status" value="1"/>
</dbReference>
<dbReference type="SUPFAM" id="SSF103473">
    <property type="entry name" value="MFS general substrate transporter"/>
    <property type="match status" value="1"/>
</dbReference>